<reference evidence="3" key="1">
    <citation type="submission" date="2023-09" db="EMBL/GenBank/DDBJ databases">
        <title>30 novel species of actinomycetes from the DSMZ collection.</title>
        <authorList>
            <person name="Nouioui I."/>
        </authorList>
    </citation>
    <scope>NUCLEOTIDE SEQUENCE</scope>
    <source>
        <strain evidence="3">DSM 115977</strain>
    </source>
</reference>
<dbReference type="Proteomes" id="UP001180973">
    <property type="component" value="Unassembled WGS sequence"/>
</dbReference>
<protein>
    <submittedName>
        <fullName evidence="3">MerR family transcriptional regulator</fullName>
    </submittedName>
</protein>
<keyword evidence="4" id="KW-1185">Reference proteome</keyword>
<dbReference type="PANTHER" id="PTHR30204:SF98">
    <property type="entry name" value="HTH-TYPE TRANSCRIPTIONAL REGULATOR ADHR"/>
    <property type="match status" value="1"/>
</dbReference>
<dbReference type="PROSITE" id="PS50937">
    <property type="entry name" value="HTH_MERR_2"/>
    <property type="match status" value="1"/>
</dbReference>
<dbReference type="InterPro" id="IPR009061">
    <property type="entry name" value="DNA-bd_dom_put_sf"/>
</dbReference>
<feature type="domain" description="HTH merR-type" evidence="2">
    <location>
        <begin position="45"/>
        <end position="113"/>
    </location>
</feature>
<sequence length="268" mass="28755">MAIKLPGALVASVSDPPWMSIDQWLAIDLYGKIAQTFARGGGRVRISELSRQSGVSVPTIKFYLREGLLPAGLPTGRNQADYSERHLRRIRLIRTLSGIAGLDLSSVREILAAIDDDEVGLRDAYQVLDRALYLDGSETLGRAAVDCARTEVAEFADALGWSRETSASGGEVLAQVLAGLRSLGCEADARFFLSYARAAEQLVVAELDLLAGDGGTEKGPAIVRSVLFGVALSALRRMAHEHHAALRFPLNAVECGPRTGEMPDPTGR</sequence>
<dbReference type="EMBL" id="JAVRFL010000026">
    <property type="protein sequence ID" value="MDT0531488.1"/>
    <property type="molecule type" value="Genomic_DNA"/>
</dbReference>
<dbReference type="Gene3D" id="1.10.1660.10">
    <property type="match status" value="1"/>
</dbReference>
<dbReference type="PANTHER" id="PTHR30204">
    <property type="entry name" value="REDOX-CYCLING DRUG-SENSING TRANSCRIPTIONAL ACTIVATOR SOXR"/>
    <property type="match status" value="1"/>
</dbReference>
<gene>
    <name evidence="3" type="ORF">RM555_21105</name>
</gene>
<dbReference type="RefSeq" id="WP_311413361.1">
    <property type="nucleotide sequence ID" value="NZ_JAVRFL010000026.1"/>
</dbReference>
<name>A0ABU2X138_9ACTN</name>
<dbReference type="PRINTS" id="PR00040">
    <property type="entry name" value="HTHMERR"/>
</dbReference>
<accession>A0ABU2X138</accession>
<dbReference type="SMART" id="SM00422">
    <property type="entry name" value="HTH_MERR"/>
    <property type="match status" value="1"/>
</dbReference>
<evidence type="ECO:0000313" key="3">
    <source>
        <dbReference type="EMBL" id="MDT0531488.1"/>
    </source>
</evidence>
<evidence type="ECO:0000259" key="2">
    <source>
        <dbReference type="PROSITE" id="PS50937"/>
    </source>
</evidence>
<dbReference type="SUPFAM" id="SSF46955">
    <property type="entry name" value="Putative DNA-binding domain"/>
    <property type="match status" value="1"/>
</dbReference>
<comment type="caution">
    <text evidence="3">The sequence shown here is derived from an EMBL/GenBank/DDBJ whole genome shotgun (WGS) entry which is preliminary data.</text>
</comment>
<dbReference type="InterPro" id="IPR047057">
    <property type="entry name" value="MerR_fam"/>
</dbReference>
<evidence type="ECO:0000256" key="1">
    <source>
        <dbReference type="ARBA" id="ARBA00023125"/>
    </source>
</evidence>
<proteinExistence type="predicted"/>
<dbReference type="InterPro" id="IPR000551">
    <property type="entry name" value="MerR-type_HTH_dom"/>
</dbReference>
<dbReference type="Pfam" id="PF13411">
    <property type="entry name" value="MerR_1"/>
    <property type="match status" value="1"/>
</dbReference>
<keyword evidence="1" id="KW-0238">DNA-binding</keyword>
<evidence type="ECO:0000313" key="4">
    <source>
        <dbReference type="Proteomes" id="UP001180973"/>
    </source>
</evidence>
<organism evidence="3 4">
    <name type="scientific">Micromonospora reichwaldensis</name>
    <dbReference type="NCBI Taxonomy" id="3075516"/>
    <lineage>
        <taxon>Bacteria</taxon>
        <taxon>Bacillati</taxon>
        <taxon>Actinomycetota</taxon>
        <taxon>Actinomycetes</taxon>
        <taxon>Micromonosporales</taxon>
        <taxon>Micromonosporaceae</taxon>
        <taxon>Micromonospora</taxon>
    </lineage>
</organism>